<evidence type="ECO:0000259" key="2">
    <source>
        <dbReference type="Pfam" id="PF22939"/>
    </source>
</evidence>
<dbReference type="InterPro" id="IPR027417">
    <property type="entry name" value="P-loop_NTPase"/>
</dbReference>
<evidence type="ECO:0000313" key="5">
    <source>
        <dbReference type="Proteomes" id="UP001305647"/>
    </source>
</evidence>
<evidence type="ECO:0000313" key="4">
    <source>
        <dbReference type="EMBL" id="KAK4099460.1"/>
    </source>
</evidence>
<feature type="domain" description="Nephrocystin 3-like N-terminal" evidence="3">
    <location>
        <begin position="312"/>
        <end position="461"/>
    </location>
</feature>
<dbReference type="SMART" id="SM00320">
    <property type="entry name" value="WD40"/>
    <property type="match status" value="4"/>
</dbReference>
<accession>A0AAN6SZF2</accession>
<dbReference type="Gene3D" id="2.130.10.10">
    <property type="entry name" value="YVTN repeat-like/Quinoprotein amine dehydrogenase"/>
    <property type="match status" value="2"/>
</dbReference>
<evidence type="ECO:0000256" key="1">
    <source>
        <dbReference type="ARBA" id="ARBA00022737"/>
    </source>
</evidence>
<sequence length="1418" mass="156530">MEGSLQVFWEPPAALAIQQVQHIPAGSAVLHYSGTAWSEPPLCPIRASLRLRLCPRSWSGSRKTWSKTGSIRHYWPREWLPKDPAFGDVRIHAYGYNSDWTKGDSNCLNIHHIGKSLLAELSTSPHIGDSSTALVLIGHSMGGLVIKKAYMLAREENKALAERVRSIYFLGTPHRGSDSARVLKDILQVASSAPAYVTELLWTFYETQKLRSGALSTLVVDPESATLGYREEKQVPMNAGHQSICKFDDPSDQNYVIIRNSLVSTIKKITATNTEASVLSQRRAIRDLSSYLGVTPREQDDLLAAQDARSPGTCVWIQHKQSYNEWKDLRQAAPPILWCTGEPGTGKSVLAGFVVEDLGHSHLACSYYFFKHGDSSKFRLGACLRSLAFQMASEDRPRVDFENERKLWRLVFALNLFREATVSHYWVIDALDECTNFATLLDSMLSKMDTSLRLRILITSRETPEVCRLFAILGPQRHRHEHISAEETLPDVESMSAEARLALERRITEKSQGSFLWTTLVLDELSAAFSQADINRILDEVPRGMEPLYRRALDIMALATRGKSLAKAILTWTTCSTRPLTHRGLECASEMVLSDKFPRLGESIRTLCGQLVTVDKNGIVRMVHETAREFLLNDGLDSAFAVCLEYLTGDELKPPRTERKGPSLAGRSKKPELLAYANTAFSSHLAKADPAADTILPLVYKSCCVLKSSPLRHDIPRLRSWSEDLQRVAAKFADTLIASPSSIYSRIPPFCPTSSAIRTIAPPGQILSVTGITASTWDDRLSTGRVVLYLPDSFQEYRSLDHGETVMHLNFRGGQSDMLASAGLKTIHVWNVRTGQRLHQLSAPRRCIALTFFNNLLMTASTQNEIHSWDLDREAAEQAKMQWRNWANDGSPSLNRQPSALSISIEHQMMADLKDEAYYGSCGKKLPSGETSTHPIVALVLNPNASIELLAALYLDSELVILDPMADRQPRRTPLAGGGAGGVIQIFEFDTLRLLYQVKSSDVFIKKLAFSRNGLNLVDLRGSQCKFGCRPLDTSTTSGEFCWTDDKVKITALVVIPDRGEIILCGKDNGSVVMYDISSGNQTNHLYTHADAVNTVAWLPQARTVLSTCLANGIIACPLRESTSPIGWTVGALIMDTRLDCSSTIVHLLPGEKAEKFIMSTHQSDHLWNLVAGTEDLVLRYDDYPPRVWLQHPRSESHVVCLKQNAARIHRWLDLSQVASVSPEHHNLAGLSVKGAFSCALPGTTLLDLTDANGSTGTKDVLLLGFASVPDEHDDMARQQQNPSSHSRRLGTVTNRIAHVIGIVHHPAKKLSSKLVFLDSRSWVCSVELNGSAPAQATSSAGSISSYTRHFFVPYDWFAGTRCPVGAVTTDRGTVVFAKRGDVAVIKGGLEYAEVVEVSPPADSVHGDRDRGGAGVSS</sequence>
<dbReference type="InterPro" id="IPR001680">
    <property type="entry name" value="WD40_rpt"/>
</dbReference>
<reference evidence="4" key="2">
    <citation type="submission" date="2023-05" db="EMBL/GenBank/DDBJ databases">
        <authorList>
            <consortium name="Lawrence Berkeley National Laboratory"/>
            <person name="Steindorff A."/>
            <person name="Hensen N."/>
            <person name="Bonometti L."/>
            <person name="Westerberg I."/>
            <person name="Brannstrom I.O."/>
            <person name="Guillou S."/>
            <person name="Cros-Aarteil S."/>
            <person name="Calhoun S."/>
            <person name="Haridas S."/>
            <person name="Kuo A."/>
            <person name="Mondo S."/>
            <person name="Pangilinan J."/>
            <person name="Riley R."/>
            <person name="Labutti K."/>
            <person name="Andreopoulos B."/>
            <person name="Lipzen A."/>
            <person name="Chen C."/>
            <person name="Yanf M."/>
            <person name="Daum C."/>
            <person name="Ng V."/>
            <person name="Clum A."/>
            <person name="Ohm R."/>
            <person name="Martin F."/>
            <person name="Silar P."/>
            <person name="Natvig D."/>
            <person name="Lalanne C."/>
            <person name="Gautier V."/>
            <person name="Ament-Velasquez S.L."/>
            <person name="Kruys A."/>
            <person name="Hutchinson M.I."/>
            <person name="Powell A.J."/>
            <person name="Barry K."/>
            <person name="Miller A.N."/>
            <person name="Grigoriev I.V."/>
            <person name="Debuchy R."/>
            <person name="Gladieux P."/>
            <person name="Thoren M.H."/>
            <person name="Johannesson H."/>
        </authorList>
    </citation>
    <scope>NUCLEOTIDE SEQUENCE</scope>
    <source>
        <strain evidence="4">CBS 757.83</strain>
    </source>
</reference>
<gene>
    <name evidence="4" type="ORF">N658DRAFT_568134</name>
</gene>
<dbReference type="Proteomes" id="UP001305647">
    <property type="component" value="Unassembled WGS sequence"/>
</dbReference>
<dbReference type="EMBL" id="MU863649">
    <property type="protein sequence ID" value="KAK4099460.1"/>
    <property type="molecule type" value="Genomic_DNA"/>
</dbReference>
<dbReference type="Gene3D" id="3.40.50.300">
    <property type="entry name" value="P-loop containing nucleotide triphosphate hydrolases"/>
    <property type="match status" value="1"/>
</dbReference>
<dbReference type="InterPro" id="IPR029058">
    <property type="entry name" value="AB_hydrolase_fold"/>
</dbReference>
<dbReference type="PANTHER" id="PTHR10039">
    <property type="entry name" value="AMELOGENIN"/>
    <property type="match status" value="1"/>
</dbReference>
<keyword evidence="5" id="KW-1185">Reference proteome</keyword>
<keyword evidence="1" id="KW-0677">Repeat</keyword>
<comment type="caution">
    <text evidence="4">The sequence shown here is derived from an EMBL/GenBank/DDBJ whole genome shotgun (WGS) entry which is preliminary data.</text>
</comment>
<dbReference type="PANTHER" id="PTHR10039:SF16">
    <property type="entry name" value="GPI INOSITOL-DEACYLASE"/>
    <property type="match status" value="1"/>
</dbReference>
<dbReference type="Pfam" id="PF22939">
    <property type="entry name" value="WHD_GPIID"/>
    <property type="match status" value="1"/>
</dbReference>
<dbReference type="SUPFAM" id="SSF52540">
    <property type="entry name" value="P-loop containing nucleoside triphosphate hydrolases"/>
    <property type="match status" value="1"/>
</dbReference>
<dbReference type="InterPro" id="IPR015943">
    <property type="entry name" value="WD40/YVTN_repeat-like_dom_sf"/>
</dbReference>
<evidence type="ECO:0008006" key="6">
    <source>
        <dbReference type="Google" id="ProtNLM"/>
    </source>
</evidence>
<reference evidence="4" key="1">
    <citation type="journal article" date="2023" name="Mol. Phylogenet. Evol.">
        <title>Genome-scale phylogeny and comparative genomics of the fungal order Sordariales.</title>
        <authorList>
            <person name="Hensen N."/>
            <person name="Bonometti L."/>
            <person name="Westerberg I."/>
            <person name="Brannstrom I.O."/>
            <person name="Guillou S."/>
            <person name="Cros-Aarteil S."/>
            <person name="Calhoun S."/>
            <person name="Haridas S."/>
            <person name="Kuo A."/>
            <person name="Mondo S."/>
            <person name="Pangilinan J."/>
            <person name="Riley R."/>
            <person name="LaButti K."/>
            <person name="Andreopoulos B."/>
            <person name="Lipzen A."/>
            <person name="Chen C."/>
            <person name="Yan M."/>
            <person name="Daum C."/>
            <person name="Ng V."/>
            <person name="Clum A."/>
            <person name="Steindorff A."/>
            <person name="Ohm R.A."/>
            <person name="Martin F."/>
            <person name="Silar P."/>
            <person name="Natvig D.O."/>
            <person name="Lalanne C."/>
            <person name="Gautier V."/>
            <person name="Ament-Velasquez S.L."/>
            <person name="Kruys A."/>
            <person name="Hutchinson M.I."/>
            <person name="Powell A.J."/>
            <person name="Barry K."/>
            <person name="Miller A.N."/>
            <person name="Grigoriev I.V."/>
            <person name="Debuchy R."/>
            <person name="Gladieux P."/>
            <person name="Hiltunen Thoren M."/>
            <person name="Johannesson H."/>
        </authorList>
    </citation>
    <scope>NUCLEOTIDE SEQUENCE</scope>
    <source>
        <strain evidence="4">CBS 757.83</strain>
    </source>
</reference>
<feature type="domain" description="GPI inositol-deacylase winged helix" evidence="2">
    <location>
        <begin position="553"/>
        <end position="642"/>
    </location>
</feature>
<dbReference type="Gene3D" id="3.40.50.1820">
    <property type="entry name" value="alpha/beta hydrolase"/>
    <property type="match status" value="1"/>
</dbReference>
<dbReference type="InterPro" id="IPR036322">
    <property type="entry name" value="WD40_repeat_dom_sf"/>
</dbReference>
<dbReference type="SUPFAM" id="SSF53474">
    <property type="entry name" value="alpha/beta-Hydrolases"/>
    <property type="match status" value="1"/>
</dbReference>
<organism evidence="4 5">
    <name type="scientific">Parathielavia hyrcaniae</name>
    <dbReference type="NCBI Taxonomy" id="113614"/>
    <lineage>
        <taxon>Eukaryota</taxon>
        <taxon>Fungi</taxon>
        <taxon>Dikarya</taxon>
        <taxon>Ascomycota</taxon>
        <taxon>Pezizomycotina</taxon>
        <taxon>Sordariomycetes</taxon>
        <taxon>Sordariomycetidae</taxon>
        <taxon>Sordariales</taxon>
        <taxon>Chaetomiaceae</taxon>
        <taxon>Parathielavia</taxon>
    </lineage>
</organism>
<name>A0AAN6SZF2_9PEZI</name>
<evidence type="ECO:0000259" key="3">
    <source>
        <dbReference type="Pfam" id="PF24883"/>
    </source>
</evidence>
<dbReference type="Pfam" id="PF24883">
    <property type="entry name" value="NPHP3_N"/>
    <property type="match status" value="1"/>
</dbReference>
<dbReference type="InterPro" id="IPR054471">
    <property type="entry name" value="GPIID_WHD"/>
</dbReference>
<dbReference type="SUPFAM" id="SSF50978">
    <property type="entry name" value="WD40 repeat-like"/>
    <property type="match status" value="1"/>
</dbReference>
<dbReference type="InterPro" id="IPR056884">
    <property type="entry name" value="NPHP3-like_N"/>
</dbReference>
<proteinExistence type="predicted"/>
<protein>
    <recommendedName>
        <fullName evidence="6">GPI inositol-deacylase</fullName>
    </recommendedName>
</protein>